<keyword evidence="4" id="KW-0804">Transcription</keyword>
<dbReference type="Pfam" id="PF06114">
    <property type="entry name" value="Peptidase_M78"/>
    <property type="match status" value="1"/>
</dbReference>
<dbReference type="EMBL" id="BSOS01000067">
    <property type="protein sequence ID" value="GLR67490.1"/>
    <property type="molecule type" value="Genomic_DNA"/>
</dbReference>
<dbReference type="Gene3D" id="1.10.260.40">
    <property type="entry name" value="lambda repressor-like DNA-binding domains"/>
    <property type="match status" value="1"/>
</dbReference>
<dbReference type="InterPro" id="IPR018653">
    <property type="entry name" value="ScfR_C"/>
</dbReference>
<dbReference type="InterPro" id="IPR001387">
    <property type="entry name" value="Cro/C1-type_HTH"/>
</dbReference>
<evidence type="ECO:0000313" key="7">
    <source>
        <dbReference type="Proteomes" id="UP001156641"/>
    </source>
</evidence>
<evidence type="ECO:0000256" key="4">
    <source>
        <dbReference type="ARBA" id="ARBA00023163"/>
    </source>
</evidence>
<keyword evidence="7" id="KW-1185">Reference proteome</keyword>
<sequence length="468" mass="52136">MTEKKIFAGDRLRRAREQAGLKQAALAVRLEISASYLNQIESDQRPLTPALLARLAMVLNVPEVYFADNEDARRESQLREDLGDPLFRAMPGAQAEVRALVRAAPAFAEAFMTLYRAYSGQAEQRAARAGGPLPRFPYDEVRDWVQSRQNHFAALDHAAEGMFEEWGFAPASLREDMRRYLRDVHGITTAHSPGMLAEGVFWRLSRGSKRLYLAEDVSPESEMFWLAHVIGQLQQRPLIERELRRAKFTTEEALGLARIALANYFAGALMMPYGMFHAAAVAARYDVQRLQRQFGASFEQICHRLSTMQRPELPGIPFYFAKTDIAGNILKRSSATRFQFAQFGGPCPLWNVYRAFARPGEILVQLASTPDNMSYLNIARTVGRGGGSYLSRPRAVAVVLGCEIRYAPLTVYAAGLDLGNPDAADPIGPGCRACERTNCRHRSVPPMGHALDMGTAERGVVPYRLKPG</sequence>
<dbReference type="PROSITE" id="PS50943">
    <property type="entry name" value="HTH_CROC1"/>
    <property type="match status" value="1"/>
</dbReference>
<dbReference type="InterPro" id="IPR010359">
    <property type="entry name" value="IrrE_HExxH"/>
</dbReference>
<feature type="domain" description="HTH cro/C1-type" evidence="5">
    <location>
        <begin position="12"/>
        <end position="66"/>
    </location>
</feature>
<comment type="similarity">
    <text evidence="1">Belongs to the short-chain fatty acyl-CoA assimilation regulator (ScfR) family.</text>
</comment>
<keyword evidence="3" id="KW-0238">DNA-binding</keyword>
<comment type="caution">
    <text evidence="6">The sequence shown here is derived from an EMBL/GenBank/DDBJ whole genome shotgun (WGS) entry which is preliminary data.</text>
</comment>
<dbReference type="InterPro" id="IPR010982">
    <property type="entry name" value="Lambda_DNA-bd_dom_sf"/>
</dbReference>
<dbReference type="Pfam" id="PF09856">
    <property type="entry name" value="ScfRs"/>
    <property type="match status" value="1"/>
</dbReference>
<evidence type="ECO:0000256" key="3">
    <source>
        <dbReference type="ARBA" id="ARBA00023125"/>
    </source>
</evidence>
<proteinExistence type="inferred from homology"/>
<evidence type="ECO:0000313" key="6">
    <source>
        <dbReference type="EMBL" id="GLR67490.1"/>
    </source>
</evidence>
<dbReference type="Pfam" id="PF13560">
    <property type="entry name" value="HTH_31"/>
    <property type="match status" value="1"/>
</dbReference>
<dbReference type="PIRSF" id="PIRSF019251">
    <property type="entry name" value="Rv0465c"/>
    <property type="match status" value="1"/>
</dbReference>
<dbReference type="InterPro" id="IPR050807">
    <property type="entry name" value="TransReg_Diox_bact_type"/>
</dbReference>
<evidence type="ECO:0000259" key="5">
    <source>
        <dbReference type="PROSITE" id="PS50943"/>
    </source>
</evidence>
<dbReference type="InterPro" id="IPR026281">
    <property type="entry name" value="HTH_RamB"/>
</dbReference>
<dbReference type="RefSeq" id="WP_284258226.1">
    <property type="nucleotide sequence ID" value="NZ_BSOS01000067.1"/>
</dbReference>
<keyword evidence="2" id="KW-0805">Transcription regulation</keyword>
<name>A0ABQ6ABP4_9PROT</name>
<dbReference type="SUPFAM" id="SSF47413">
    <property type="entry name" value="lambda repressor-like DNA-binding domains"/>
    <property type="match status" value="1"/>
</dbReference>
<evidence type="ECO:0000256" key="1">
    <source>
        <dbReference type="ARBA" id="ARBA00007227"/>
    </source>
</evidence>
<accession>A0ABQ6ABP4</accession>
<dbReference type="Proteomes" id="UP001156641">
    <property type="component" value="Unassembled WGS sequence"/>
</dbReference>
<dbReference type="SMART" id="SM00530">
    <property type="entry name" value="HTH_XRE"/>
    <property type="match status" value="1"/>
</dbReference>
<reference evidence="7" key="1">
    <citation type="journal article" date="2019" name="Int. J. Syst. Evol. Microbiol.">
        <title>The Global Catalogue of Microorganisms (GCM) 10K type strain sequencing project: providing services to taxonomists for standard genome sequencing and annotation.</title>
        <authorList>
            <consortium name="The Broad Institute Genomics Platform"/>
            <consortium name="The Broad Institute Genome Sequencing Center for Infectious Disease"/>
            <person name="Wu L."/>
            <person name="Ma J."/>
        </authorList>
    </citation>
    <scope>NUCLEOTIDE SEQUENCE [LARGE SCALE GENOMIC DNA]</scope>
    <source>
        <strain evidence="7">NBRC 112502</strain>
    </source>
</reference>
<dbReference type="PANTHER" id="PTHR46797">
    <property type="entry name" value="HTH-TYPE TRANSCRIPTIONAL REGULATOR"/>
    <property type="match status" value="1"/>
</dbReference>
<dbReference type="CDD" id="cd00093">
    <property type="entry name" value="HTH_XRE"/>
    <property type="match status" value="1"/>
</dbReference>
<gene>
    <name evidence="6" type="ORF">GCM10010909_21710</name>
</gene>
<organism evidence="6 7">
    <name type="scientific">Acidocella aquatica</name>
    <dbReference type="NCBI Taxonomy" id="1922313"/>
    <lineage>
        <taxon>Bacteria</taxon>
        <taxon>Pseudomonadati</taxon>
        <taxon>Pseudomonadota</taxon>
        <taxon>Alphaproteobacteria</taxon>
        <taxon>Acetobacterales</taxon>
        <taxon>Acidocellaceae</taxon>
        <taxon>Acidocella</taxon>
    </lineage>
</organism>
<dbReference type="PANTHER" id="PTHR46797:SF23">
    <property type="entry name" value="HTH-TYPE TRANSCRIPTIONAL REGULATOR SUTR"/>
    <property type="match status" value="1"/>
</dbReference>
<protein>
    <submittedName>
        <fullName evidence="6">Transcriptional regulatory protein</fullName>
    </submittedName>
</protein>
<evidence type="ECO:0000256" key="2">
    <source>
        <dbReference type="ARBA" id="ARBA00023015"/>
    </source>
</evidence>